<name>H3GM78_PHYRM</name>
<reference evidence="3" key="1">
    <citation type="journal article" date="2006" name="Science">
        <title>Phytophthora genome sequences uncover evolutionary origins and mechanisms of pathogenesis.</title>
        <authorList>
            <person name="Tyler B.M."/>
            <person name="Tripathy S."/>
            <person name="Zhang X."/>
            <person name="Dehal P."/>
            <person name="Jiang R.H."/>
            <person name="Aerts A."/>
            <person name="Arredondo F.D."/>
            <person name="Baxter L."/>
            <person name="Bensasson D."/>
            <person name="Beynon J.L."/>
            <person name="Chapman J."/>
            <person name="Damasceno C.M."/>
            <person name="Dorrance A.E."/>
            <person name="Dou D."/>
            <person name="Dickerman A.W."/>
            <person name="Dubchak I.L."/>
            <person name="Garbelotto M."/>
            <person name="Gijzen M."/>
            <person name="Gordon S.G."/>
            <person name="Govers F."/>
            <person name="Grunwald N.J."/>
            <person name="Huang W."/>
            <person name="Ivors K.L."/>
            <person name="Jones R.W."/>
            <person name="Kamoun S."/>
            <person name="Krampis K."/>
            <person name="Lamour K.H."/>
            <person name="Lee M.K."/>
            <person name="McDonald W.H."/>
            <person name="Medina M."/>
            <person name="Meijer H.J."/>
            <person name="Nordberg E.K."/>
            <person name="Maclean D.J."/>
            <person name="Ospina-Giraldo M.D."/>
            <person name="Morris P.F."/>
            <person name="Phuntumart V."/>
            <person name="Putnam N.H."/>
            <person name="Rash S."/>
            <person name="Rose J.K."/>
            <person name="Sakihama Y."/>
            <person name="Salamov A.A."/>
            <person name="Savidor A."/>
            <person name="Scheuring C.F."/>
            <person name="Smith B.M."/>
            <person name="Sobral B.W."/>
            <person name="Terry A."/>
            <person name="Torto-Alalibo T.A."/>
            <person name="Win J."/>
            <person name="Xu Z."/>
            <person name="Zhang H."/>
            <person name="Grigoriev I.V."/>
            <person name="Rokhsar D.S."/>
            <person name="Boore J.L."/>
        </authorList>
    </citation>
    <scope>NUCLEOTIDE SEQUENCE [LARGE SCALE GENOMIC DNA]</scope>
    <source>
        <strain evidence="3">Pr102</strain>
    </source>
</reference>
<feature type="region of interest" description="Disordered" evidence="1">
    <location>
        <begin position="17"/>
        <end position="44"/>
    </location>
</feature>
<dbReference type="OMA" id="RANCDDP"/>
<dbReference type="GeneID" id="94222921"/>
<dbReference type="EMBL" id="DS566022">
    <property type="status" value="NOT_ANNOTATED_CDS"/>
    <property type="molecule type" value="Genomic_DNA"/>
</dbReference>
<dbReference type="EnsemblProtists" id="Phyra77572">
    <property type="protein sequence ID" value="Phyra77572"/>
    <property type="gene ID" value="Phyra77572"/>
</dbReference>
<dbReference type="VEuPathDB" id="FungiDB:KRP23_2375"/>
<dbReference type="OrthoDB" id="10491360at2759"/>
<dbReference type="InParanoid" id="H3GM78"/>
<dbReference type="HOGENOM" id="CLU_178882_0_0_1"/>
<dbReference type="AlphaFoldDB" id="H3GM78"/>
<dbReference type="RefSeq" id="XP_067749721.1">
    <property type="nucleotide sequence ID" value="XM_067887103.1"/>
</dbReference>
<sequence length="103" mass="11637">MAISVLHRIRVIFRANCDDPTSKQPTTSSSADPEMAKNAPKTQAKTNVAKWKLSVRKTEATTPLLAGMTRDLVRATAARGGRREAREERQERERMLERWMASL</sequence>
<evidence type="ECO:0000256" key="1">
    <source>
        <dbReference type="SAM" id="MobiDB-lite"/>
    </source>
</evidence>
<feature type="compositionally biased region" description="Polar residues" evidence="1">
    <location>
        <begin position="22"/>
        <end position="31"/>
    </location>
</feature>
<keyword evidence="3" id="KW-1185">Reference proteome</keyword>
<evidence type="ECO:0000313" key="3">
    <source>
        <dbReference type="Proteomes" id="UP000005238"/>
    </source>
</evidence>
<evidence type="ECO:0000313" key="2">
    <source>
        <dbReference type="EnsemblProtists" id="Phyra77572"/>
    </source>
</evidence>
<organism evidence="2 3">
    <name type="scientific">Phytophthora ramorum</name>
    <name type="common">Sudden oak death agent</name>
    <dbReference type="NCBI Taxonomy" id="164328"/>
    <lineage>
        <taxon>Eukaryota</taxon>
        <taxon>Sar</taxon>
        <taxon>Stramenopiles</taxon>
        <taxon>Oomycota</taxon>
        <taxon>Peronosporomycetes</taxon>
        <taxon>Peronosporales</taxon>
        <taxon>Peronosporaceae</taxon>
        <taxon>Phytophthora</taxon>
    </lineage>
</organism>
<dbReference type="Proteomes" id="UP000005238">
    <property type="component" value="Unassembled WGS sequence"/>
</dbReference>
<accession>H3GM78</accession>
<reference evidence="2" key="2">
    <citation type="submission" date="2015-06" db="UniProtKB">
        <authorList>
            <consortium name="EnsemblProtists"/>
        </authorList>
    </citation>
    <scope>IDENTIFICATION</scope>
    <source>
        <strain evidence="2">Pr102</strain>
    </source>
</reference>
<dbReference type="VEuPathDB" id="FungiDB:KRP22_7768"/>
<protein>
    <submittedName>
        <fullName evidence="2">Uncharacterized protein</fullName>
    </submittedName>
</protein>
<proteinExistence type="predicted"/>